<name>A0A8J5F8E7_ZINOF</name>
<organism evidence="1 2">
    <name type="scientific">Zingiber officinale</name>
    <name type="common">Ginger</name>
    <name type="synonym">Amomum zingiber</name>
    <dbReference type="NCBI Taxonomy" id="94328"/>
    <lineage>
        <taxon>Eukaryota</taxon>
        <taxon>Viridiplantae</taxon>
        <taxon>Streptophyta</taxon>
        <taxon>Embryophyta</taxon>
        <taxon>Tracheophyta</taxon>
        <taxon>Spermatophyta</taxon>
        <taxon>Magnoliopsida</taxon>
        <taxon>Liliopsida</taxon>
        <taxon>Zingiberales</taxon>
        <taxon>Zingiberaceae</taxon>
        <taxon>Zingiber</taxon>
    </lineage>
</organism>
<dbReference type="NCBIfam" id="TIGR01993">
    <property type="entry name" value="Pyr-5-nucltdase"/>
    <property type="match status" value="1"/>
</dbReference>
<keyword evidence="2" id="KW-1185">Reference proteome</keyword>
<dbReference type="InterPro" id="IPR036412">
    <property type="entry name" value="HAD-like_sf"/>
</dbReference>
<sequence>MCVVRTGMTKLATNLAHNLDGRCQKYVSLVPFSDLLVFPESCLNIALLSVQFDLNVSMRLHVAPRMVPNDDASGYINRCIADSFPSLSPSPSIKLLRRGSKYLLSSPLCWSLNFALLLRVVRPLISSVKILGMYVVLCLESIDMEFEGRYKKVQSQGGRFDCLLFDLDDTLYPLSSGMAAECRKNIGEYMLEKLGIEESKIPDLCSVLYQKYGTTMAGLRAIGYNFNYDDYHSFVHGRLPYETLKPDPVLRQLLLSLPIRKAIFTNADRDHAARVLKRLGLEDCFEGVICFETLNQPSSSSGEETSSNIFDIVGYLSTPDPAVDQPKTPILCKPSVEAMEQALRIANFDPQRTVFFDDSARNIQSAKAIGLHTVLVGTSQRVKGADHALESIHNVREALPELWEEAEKSSNIRPSNNVTMETSVTA</sequence>
<dbReference type="NCBIfam" id="TIGR01509">
    <property type="entry name" value="HAD-SF-IA-v3"/>
    <property type="match status" value="1"/>
</dbReference>
<dbReference type="SFLD" id="SFLDG01129">
    <property type="entry name" value="C1.5:_HAD__Beta-PGM__Phosphata"/>
    <property type="match status" value="1"/>
</dbReference>
<dbReference type="Gene3D" id="3.40.50.1000">
    <property type="entry name" value="HAD superfamily/HAD-like"/>
    <property type="match status" value="1"/>
</dbReference>
<dbReference type="Proteomes" id="UP000734854">
    <property type="component" value="Unassembled WGS sequence"/>
</dbReference>
<dbReference type="InterPro" id="IPR023214">
    <property type="entry name" value="HAD_sf"/>
</dbReference>
<dbReference type="AlphaFoldDB" id="A0A8J5F8E7"/>
<gene>
    <name evidence="1" type="ORF">ZIOFF_058117</name>
</gene>
<proteinExistence type="predicted"/>
<comment type="caution">
    <text evidence="1">The sequence shown here is derived from an EMBL/GenBank/DDBJ whole genome shotgun (WGS) entry which is preliminary data.</text>
</comment>
<dbReference type="CDD" id="cd02604">
    <property type="entry name" value="HAD_5NT"/>
    <property type="match status" value="1"/>
</dbReference>
<evidence type="ECO:0000313" key="2">
    <source>
        <dbReference type="Proteomes" id="UP000734854"/>
    </source>
</evidence>
<accession>A0A8J5F8E7</accession>
<dbReference type="SUPFAM" id="SSF56784">
    <property type="entry name" value="HAD-like"/>
    <property type="match status" value="1"/>
</dbReference>
<dbReference type="SFLD" id="SFLDG01132">
    <property type="entry name" value="C1.5.3:_5'-Nucleotidase_Like"/>
    <property type="match status" value="1"/>
</dbReference>
<protein>
    <submittedName>
        <fullName evidence="1">Uncharacterized protein</fullName>
    </submittedName>
</protein>
<evidence type="ECO:0000313" key="1">
    <source>
        <dbReference type="EMBL" id="KAG6481513.1"/>
    </source>
</evidence>
<dbReference type="EMBL" id="JACMSC010000016">
    <property type="protein sequence ID" value="KAG6481513.1"/>
    <property type="molecule type" value="Genomic_DNA"/>
</dbReference>
<dbReference type="SFLD" id="SFLDS00003">
    <property type="entry name" value="Haloacid_Dehalogenase"/>
    <property type="match status" value="1"/>
</dbReference>
<dbReference type="PANTHER" id="PTHR12725">
    <property type="entry name" value="HALOACID DEHALOGENASE-LIKE HYDROLASE"/>
    <property type="match status" value="1"/>
</dbReference>
<reference evidence="1 2" key="1">
    <citation type="submission" date="2020-08" db="EMBL/GenBank/DDBJ databases">
        <title>Plant Genome Project.</title>
        <authorList>
            <person name="Zhang R.-G."/>
        </authorList>
    </citation>
    <scope>NUCLEOTIDE SEQUENCE [LARGE SCALE GENOMIC DNA]</scope>
    <source>
        <tissue evidence="1">Rhizome</tissue>
    </source>
</reference>
<dbReference type="Pfam" id="PF00702">
    <property type="entry name" value="Hydrolase"/>
    <property type="match status" value="1"/>
</dbReference>
<dbReference type="InterPro" id="IPR006439">
    <property type="entry name" value="HAD-SF_hydro_IA"/>
</dbReference>
<dbReference type="InterPro" id="IPR010237">
    <property type="entry name" value="Pyr-5-nucltdase"/>
</dbReference>
<dbReference type="PANTHER" id="PTHR12725:SF82">
    <property type="entry name" value="HALOACID DEHALOGENASE-LIKE HYDROLASE (HAD) SUPERFAMILY PROTEIN"/>
    <property type="match status" value="1"/>
</dbReference>